<dbReference type="Proteomes" id="UP000759131">
    <property type="component" value="Unassembled WGS sequence"/>
</dbReference>
<evidence type="ECO:0000256" key="3">
    <source>
        <dbReference type="SAM" id="MobiDB-lite"/>
    </source>
</evidence>
<dbReference type="SMART" id="SM00176">
    <property type="entry name" value="RAN"/>
    <property type="match status" value="1"/>
</dbReference>
<dbReference type="EMBL" id="OC862437">
    <property type="protein sequence ID" value="CAD7630228.1"/>
    <property type="molecule type" value="Genomic_DNA"/>
</dbReference>
<dbReference type="Gene3D" id="3.40.50.300">
    <property type="entry name" value="P-loop containing nucleotide triphosphate hydrolases"/>
    <property type="match status" value="1"/>
</dbReference>
<gene>
    <name evidence="4" type="ORF">OSB1V03_LOCUS10641</name>
</gene>
<dbReference type="EMBL" id="CAJPIZ010007862">
    <property type="protein sequence ID" value="CAG2110658.1"/>
    <property type="molecule type" value="Genomic_DNA"/>
</dbReference>
<name>A0A7R9KXP8_9ACAR</name>
<reference evidence="4" key="1">
    <citation type="submission" date="2020-11" db="EMBL/GenBank/DDBJ databases">
        <authorList>
            <person name="Tran Van P."/>
        </authorList>
    </citation>
    <scope>NUCLEOTIDE SEQUENCE</scope>
</reference>
<dbReference type="SMART" id="SM00175">
    <property type="entry name" value="RAB"/>
    <property type="match status" value="1"/>
</dbReference>
<organism evidence="4">
    <name type="scientific">Medioppia subpectinata</name>
    <dbReference type="NCBI Taxonomy" id="1979941"/>
    <lineage>
        <taxon>Eukaryota</taxon>
        <taxon>Metazoa</taxon>
        <taxon>Ecdysozoa</taxon>
        <taxon>Arthropoda</taxon>
        <taxon>Chelicerata</taxon>
        <taxon>Arachnida</taxon>
        <taxon>Acari</taxon>
        <taxon>Acariformes</taxon>
        <taxon>Sarcoptiformes</taxon>
        <taxon>Oribatida</taxon>
        <taxon>Brachypylina</taxon>
        <taxon>Oppioidea</taxon>
        <taxon>Oppiidae</taxon>
        <taxon>Medioppia</taxon>
    </lineage>
</organism>
<sequence>MEAKRRLKRKELRFKVVIVGTYGVGKTSILLQHFDRYFTRDPKTTVGVDFRQRKFHVNNASVILEVWDTAGEEKYANIVQIYYRGAHAVIAVYDIMKRTSYVRALEYIAEITGQAVPPLVIALVGNKRDLCQDGRREVATETAATFAAARNLVFMETSAKSTDNVDELFESVSERLVDECEKRKTDTHLRQKLRLNSSPTTATTPTPPGHRVRCCHTS</sequence>
<keyword evidence="2" id="KW-0547">Nucleotide-binding</keyword>
<proteinExistence type="inferred from homology"/>
<dbReference type="SMART" id="SM00174">
    <property type="entry name" value="RHO"/>
    <property type="match status" value="1"/>
</dbReference>
<dbReference type="PANTHER" id="PTHR47978">
    <property type="match status" value="1"/>
</dbReference>
<evidence type="ECO:0000256" key="2">
    <source>
        <dbReference type="ARBA" id="ARBA00022741"/>
    </source>
</evidence>
<dbReference type="AlphaFoldDB" id="A0A7R9KXP8"/>
<dbReference type="SUPFAM" id="SSF52540">
    <property type="entry name" value="P-loop containing nucleoside triphosphate hydrolases"/>
    <property type="match status" value="1"/>
</dbReference>
<dbReference type="GO" id="GO:0005525">
    <property type="term" value="F:GTP binding"/>
    <property type="evidence" value="ECO:0007669"/>
    <property type="project" value="InterPro"/>
</dbReference>
<dbReference type="OrthoDB" id="9989112at2759"/>
<accession>A0A7R9KXP8</accession>
<evidence type="ECO:0000313" key="4">
    <source>
        <dbReference type="EMBL" id="CAD7630228.1"/>
    </source>
</evidence>
<dbReference type="Pfam" id="PF00071">
    <property type="entry name" value="Ras"/>
    <property type="match status" value="1"/>
</dbReference>
<dbReference type="InterPro" id="IPR005225">
    <property type="entry name" value="Small_GTP-bd"/>
</dbReference>
<feature type="region of interest" description="Disordered" evidence="3">
    <location>
        <begin position="192"/>
        <end position="218"/>
    </location>
</feature>
<dbReference type="SMART" id="SM00173">
    <property type="entry name" value="RAS"/>
    <property type="match status" value="1"/>
</dbReference>
<dbReference type="GO" id="GO:0003924">
    <property type="term" value="F:GTPase activity"/>
    <property type="evidence" value="ECO:0007669"/>
    <property type="project" value="InterPro"/>
</dbReference>
<dbReference type="CDD" id="cd00154">
    <property type="entry name" value="Rab"/>
    <property type="match status" value="1"/>
</dbReference>
<evidence type="ECO:0000256" key="1">
    <source>
        <dbReference type="ARBA" id="ARBA00006270"/>
    </source>
</evidence>
<dbReference type="InterPro" id="IPR027417">
    <property type="entry name" value="P-loop_NTPase"/>
</dbReference>
<dbReference type="FunFam" id="3.40.50.300:FF:001329">
    <property type="entry name" value="Small GTP-binding protein, putative"/>
    <property type="match status" value="1"/>
</dbReference>
<protein>
    <submittedName>
        <fullName evidence="4">Uncharacterized protein</fullName>
    </submittedName>
</protein>
<dbReference type="PROSITE" id="PS51421">
    <property type="entry name" value="RAS"/>
    <property type="match status" value="1"/>
</dbReference>
<dbReference type="PRINTS" id="PR00449">
    <property type="entry name" value="RASTRNSFRMNG"/>
</dbReference>
<evidence type="ECO:0000313" key="5">
    <source>
        <dbReference type="Proteomes" id="UP000759131"/>
    </source>
</evidence>
<comment type="similarity">
    <text evidence="1">Belongs to the small GTPase superfamily. Rab family.</text>
</comment>
<keyword evidence="5" id="KW-1185">Reference proteome</keyword>
<dbReference type="PROSITE" id="PS51419">
    <property type="entry name" value="RAB"/>
    <property type="match status" value="1"/>
</dbReference>
<dbReference type="InterPro" id="IPR001806">
    <property type="entry name" value="Small_GTPase"/>
</dbReference>
<dbReference type="NCBIfam" id="TIGR00231">
    <property type="entry name" value="small_GTP"/>
    <property type="match status" value="1"/>
</dbReference>